<name>A0A6J5DAN9_9BURK</name>
<evidence type="ECO:0000256" key="2">
    <source>
        <dbReference type="ARBA" id="ARBA00022840"/>
    </source>
</evidence>
<dbReference type="SUPFAM" id="SSF52172">
    <property type="entry name" value="CheY-like"/>
    <property type="match status" value="1"/>
</dbReference>
<dbReference type="InterPro" id="IPR003593">
    <property type="entry name" value="AAA+_ATPase"/>
</dbReference>
<dbReference type="InterPro" id="IPR025944">
    <property type="entry name" value="Sigma_54_int_dom_CS"/>
</dbReference>
<feature type="compositionally biased region" description="Low complexity" evidence="6">
    <location>
        <begin position="15"/>
        <end position="27"/>
    </location>
</feature>
<dbReference type="PROSITE" id="PS00688">
    <property type="entry name" value="SIGMA54_INTERACT_3"/>
    <property type="match status" value="1"/>
</dbReference>
<dbReference type="SMART" id="SM00382">
    <property type="entry name" value="AAA"/>
    <property type="match status" value="1"/>
</dbReference>
<dbReference type="InterPro" id="IPR058031">
    <property type="entry name" value="AAA_lid_NorR"/>
</dbReference>
<dbReference type="GO" id="GO:0043565">
    <property type="term" value="F:sequence-specific DNA binding"/>
    <property type="evidence" value="ECO:0007669"/>
    <property type="project" value="InterPro"/>
</dbReference>
<dbReference type="Gene3D" id="1.10.10.60">
    <property type="entry name" value="Homeodomain-like"/>
    <property type="match status" value="1"/>
</dbReference>
<keyword evidence="4" id="KW-0238">DNA-binding</keyword>
<keyword evidence="1" id="KW-0547">Nucleotide-binding</keyword>
<proteinExistence type="predicted"/>
<evidence type="ECO:0000256" key="5">
    <source>
        <dbReference type="ARBA" id="ARBA00023163"/>
    </source>
</evidence>
<evidence type="ECO:0000256" key="4">
    <source>
        <dbReference type="ARBA" id="ARBA00023125"/>
    </source>
</evidence>
<protein>
    <submittedName>
        <fullName evidence="8">Anaerobic nitric oxide reductase transcription regulator NorR</fullName>
    </submittedName>
</protein>
<evidence type="ECO:0000259" key="7">
    <source>
        <dbReference type="PROSITE" id="PS50045"/>
    </source>
</evidence>
<evidence type="ECO:0000313" key="8">
    <source>
        <dbReference type="EMBL" id="CAB3749985.1"/>
    </source>
</evidence>
<dbReference type="Gene3D" id="3.40.50.300">
    <property type="entry name" value="P-loop containing nucleotide triphosphate hydrolases"/>
    <property type="match status" value="1"/>
</dbReference>
<keyword evidence="5" id="KW-0804">Transcription</keyword>
<feature type="region of interest" description="Disordered" evidence="6">
    <location>
        <begin position="1"/>
        <end position="72"/>
    </location>
</feature>
<dbReference type="InterPro" id="IPR011006">
    <property type="entry name" value="CheY-like_superfamily"/>
</dbReference>
<dbReference type="InterPro" id="IPR025943">
    <property type="entry name" value="Sigma_54_int_dom_ATP-bd_2"/>
</dbReference>
<evidence type="ECO:0000313" key="9">
    <source>
        <dbReference type="Proteomes" id="UP000494363"/>
    </source>
</evidence>
<dbReference type="SUPFAM" id="SSF46689">
    <property type="entry name" value="Homeodomain-like"/>
    <property type="match status" value="1"/>
</dbReference>
<dbReference type="InterPro" id="IPR009057">
    <property type="entry name" value="Homeodomain-like_sf"/>
</dbReference>
<dbReference type="Proteomes" id="UP000494363">
    <property type="component" value="Unassembled WGS sequence"/>
</dbReference>
<dbReference type="Gene3D" id="1.10.8.60">
    <property type="match status" value="1"/>
</dbReference>
<feature type="compositionally biased region" description="Basic and acidic residues" evidence="6">
    <location>
        <begin position="28"/>
        <end position="44"/>
    </location>
</feature>
<keyword evidence="3" id="KW-0805">Transcription regulation</keyword>
<keyword evidence="9" id="KW-1185">Reference proteome</keyword>
<dbReference type="PROSITE" id="PS00676">
    <property type="entry name" value="SIGMA54_INTERACT_2"/>
    <property type="match status" value="1"/>
</dbReference>
<dbReference type="GO" id="GO:0005524">
    <property type="term" value="F:ATP binding"/>
    <property type="evidence" value="ECO:0007669"/>
    <property type="project" value="UniProtKB-KW"/>
</dbReference>
<dbReference type="EMBL" id="CADIKH010000004">
    <property type="protein sequence ID" value="CAB3749985.1"/>
    <property type="molecule type" value="Genomic_DNA"/>
</dbReference>
<dbReference type="FunFam" id="3.40.50.300:FF:000006">
    <property type="entry name" value="DNA-binding transcriptional regulator NtrC"/>
    <property type="match status" value="1"/>
</dbReference>
<dbReference type="InterPro" id="IPR002078">
    <property type="entry name" value="Sigma_54_int"/>
</dbReference>
<dbReference type="PANTHER" id="PTHR32071">
    <property type="entry name" value="TRANSCRIPTIONAL REGULATORY PROTEIN"/>
    <property type="match status" value="1"/>
</dbReference>
<organism evidence="8 9">
    <name type="scientific">Paraburkholderia humisilvae</name>
    <dbReference type="NCBI Taxonomy" id="627669"/>
    <lineage>
        <taxon>Bacteria</taxon>
        <taxon>Pseudomonadati</taxon>
        <taxon>Pseudomonadota</taxon>
        <taxon>Betaproteobacteria</taxon>
        <taxon>Burkholderiales</taxon>
        <taxon>Burkholderiaceae</taxon>
        <taxon>Paraburkholderia</taxon>
    </lineage>
</organism>
<feature type="domain" description="Sigma-54 factor interaction" evidence="7">
    <location>
        <begin position="213"/>
        <end position="442"/>
    </location>
</feature>
<dbReference type="Pfam" id="PF25601">
    <property type="entry name" value="AAA_lid_14"/>
    <property type="match status" value="1"/>
</dbReference>
<dbReference type="AlphaFoldDB" id="A0A6J5DAN9"/>
<dbReference type="PANTHER" id="PTHR32071:SF120">
    <property type="entry name" value="TRANSCRIPTIONAL REGULATOR-RELATED"/>
    <property type="match status" value="1"/>
</dbReference>
<evidence type="ECO:0000256" key="3">
    <source>
        <dbReference type="ARBA" id="ARBA00023015"/>
    </source>
</evidence>
<reference evidence="8 9" key="1">
    <citation type="submission" date="2020-04" db="EMBL/GenBank/DDBJ databases">
        <authorList>
            <person name="De Canck E."/>
        </authorList>
    </citation>
    <scope>NUCLEOTIDE SEQUENCE [LARGE SCALE GENOMIC DNA]</scope>
    <source>
        <strain evidence="8 9">LMG 29542</strain>
    </source>
</reference>
<gene>
    <name evidence="8" type="primary">norR_3</name>
    <name evidence="8" type="ORF">LMG29542_01160</name>
</gene>
<dbReference type="PROSITE" id="PS50045">
    <property type="entry name" value="SIGMA54_INTERACT_4"/>
    <property type="match status" value="1"/>
</dbReference>
<dbReference type="SUPFAM" id="SSF52540">
    <property type="entry name" value="P-loop containing nucleoside triphosphate hydrolases"/>
    <property type="match status" value="1"/>
</dbReference>
<dbReference type="CDD" id="cd00009">
    <property type="entry name" value="AAA"/>
    <property type="match status" value="1"/>
</dbReference>
<evidence type="ECO:0000256" key="1">
    <source>
        <dbReference type="ARBA" id="ARBA00022741"/>
    </source>
</evidence>
<sequence>MSRRADHCGTAQCGATRRQTRNANAARATHDQVREDGPGHNDRCRNRRITGRVPPRPANIQPGGTMHSTSTTGAAERTVLCISSALDEPLAQFLTAAGWHVVHAKTPALAERLLDRGDIKVGLVDLPEDCAAQHLSALESFMQRGETNWVAQIAPGRSDDEPTSRFILDYCFDFVTKPCLNDRLVFALGHAHGLSSLRRTSVKPKPSLGRHGMVGHSEPMQRLYRRLDKCAQTDAPVFIAGESGTGKELTARAVHDCSARAKRSFVAINCAAIPPTLLQAELFGHERGAFTGALQKKIGRIEHADGGTLFLDEIGDMPHECQAVLLRFLQEGTIERLGGNALIKVDVRVISATHVDLEAAVSDGRFRADLYHRLCVLRLDEPPLRERGSDIRLLADYALSMYRQDGTHKIRGFSSGAVVAMSNFAWPGNVRELINCVRRAVVMAEGRFITEADLGLPVANNARPKTLAEIRTQAEIEAIEEALRRHGHNLSSAAAELGVSRATLYRLMNANRIQSDITSMRQGRRHGSASDDQDPDEPAADDHDRHIRPLPAAAL</sequence>
<dbReference type="PRINTS" id="PR01590">
    <property type="entry name" value="HTHFIS"/>
</dbReference>
<dbReference type="InterPro" id="IPR045343">
    <property type="entry name" value="VpsR"/>
</dbReference>
<dbReference type="Pfam" id="PF20161">
    <property type="entry name" value="VpsR"/>
    <property type="match status" value="1"/>
</dbReference>
<evidence type="ECO:0000256" key="6">
    <source>
        <dbReference type="SAM" id="MobiDB-lite"/>
    </source>
</evidence>
<keyword evidence="2" id="KW-0067">ATP-binding</keyword>
<dbReference type="InterPro" id="IPR027417">
    <property type="entry name" value="P-loop_NTPase"/>
</dbReference>
<dbReference type="InterPro" id="IPR002197">
    <property type="entry name" value="HTH_Fis"/>
</dbReference>
<dbReference type="GO" id="GO:0006355">
    <property type="term" value="P:regulation of DNA-templated transcription"/>
    <property type="evidence" value="ECO:0007669"/>
    <property type="project" value="InterPro"/>
</dbReference>
<dbReference type="Pfam" id="PF02954">
    <property type="entry name" value="HTH_8"/>
    <property type="match status" value="1"/>
</dbReference>
<dbReference type="Pfam" id="PF00158">
    <property type="entry name" value="Sigma54_activat"/>
    <property type="match status" value="1"/>
</dbReference>
<accession>A0A6J5DAN9</accession>
<feature type="region of interest" description="Disordered" evidence="6">
    <location>
        <begin position="516"/>
        <end position="555"/>
    </location>
</feature>